<dbReference type="PANTHER" id="PTHR44757:SF2">
    <property type="entry name" value="BIOFILM ARCHITECTURE MAINTENANCE PROTEIN MBAA"/>
    <property type="match status" value="1"/>
</dbReference>
<feature type="domain" description="GGDEF" evidence="3">
    <location>
        <begin position="164"/>
        <end position="290"/>
    </location>
</feature>
<dbReference type="InterPro" id="IPR052155">
    <property type="entry name" value="Biofilm_reg_signaling"/>
</dbReference>
<dbReference type="KEGG" id="dph:EHF33_14285"/>
<proteinExistence type="predicted"/>
<dbReference type="InterPro" id="IPR000700">
    <property type="entry name" value="PAS-assoc_C"/>
</dbReference>
<organism evidence="4 5">
    <name type="scientific">Deinococcus psychrotolerans</name>
    <dbReference type="NCBI Taxonomy" id="2489213"/>
    <lineage>
        <taxon>Bacteria</taxon>
        <taxon>Thermotogati</taxon>
        <taxon>Deinococcota</taxon>
        <taxon>Deinococci</taxon>
        <taxon>Deinococcales</taxon>
        <taxon>Deinococcaceae</taxon>
        <taxon>Deinococcus</taxon>
    </lineage>
</organism>
<dbReference type="PROSITE" id="PS50112">
    <property type="entry name" value="PAS"/>
    <property type="match status" value="1"/>
</dbReference>
<dbReference type="Gene3D" id="3.30.70.270">
    <property type="match status" value="1"/>
</dbReference>
<dbReference type="RefSeq" id="WP_124873387.1">
    <property type="nucleotide sequence ID" value="NZ_CP034184.1"/>
</dbReference>
<dbReference type="SMART" id="SM00091">
    <property type="entry name" value="PAS"/>
    <property type="match status" value="1"/>
</dbReference>
<dbReference type="CDD" id="cd00130">
    <property type="entry name" value="PAS"/>
    <property type="match status" value="1"/>
</dbReference>
<dbReference type="Pfam" id="PF00990">
    <property type="entry name" value="GGDEF"/>
    <property type="match status" value="1"/>
</dbReference>
<evidence type="ECO:0000313" key="4">
    <source>
        <dbReference type="EMBL" id="AZI44082.1"/>
    </source>
</evidence>
<dbReference type="SMART" id="SM00086">
    <property type="entry name" value="PAC"/>
    <property type="match status" value="1"/>
</dbReference>
<accession>A0A3G8YFL7</accession>
<protein>
    <submittedName>
        <fullName evidence="4">Diguanylate cyclase</fullName>
    </submittedName>
</protein>
<feature type="domain" description="PAC" evidence="2">
    <location>
        <begin position="83"/>
        <end position="136"/>
    </location>
</feature>
<dbReference type="Gene3D" id="3.30.450.20">
    <property type="entry name" value="PAS domain"/>
    <property type="match status" value="1"/>
</dbReference>
<dbReference type="InterPro" id="IPR000014">
    <property type="entry name" value="PAS"/>
</dbReference>
<reference evidence="4 5" key="1">
    <citation type="submission" date="2018-11" db="EMBL/GenBank/DDBJ databases">
        <title>Deinococcus shelandsis sp. nov., isolated from South Shetland Islands soil of Antarctica.</title>
        <authorList>
            <person name="Tian J."/>
        </authorList>
    </citation>
    <scope>NUCLEOTIDE SEQUENCE [LARGE SCALE GENOMIC DNA]</scope>
    <source>
        <strain evidence="4 5">S14-83T</strain>
    </source>
</reference>
<dbReference type="EMBL" id="CP034184">
    <property type="protein sequence ID" value="AZI44082.1"/>
    <property type="molecule type" value="Genomic_DNA"/>
</dbReference>
<evidence type="ECO:0000313" key="5">
    <source>
        <dbReference type="Proteomes" id="UP000276417"/>
    </source>
</evidence>
<dbReference type="NCBIfam" id="TIGR00229">
    <property type="entry name" value="sensory_box"/>
    <property type="match status" value="1"/>
</dbReference>
<evidence type="ECO:0000259" key="3">
    <source>
        <dbReference type="PROSITE" id="PS50887"/>
    </source>
</evidence>
<evidence type="ECO:0000259" key="1">
    <source>
        <dbReference type="PROSITE" id="PS50112"/>
    </source>
</evidence>
<dbReference type="SMART" id="SM00267">
    <property type="entry name" value="GGDEF"/>
    <property type="match status" value="1"/>
</dbReference>
<dbReference type="AlphaFoldDB" id="A0A3G8YFL7"/>
<keyword evidence="5" id="KW-1185">Reference proteome</keyword>
<evidence type="ECO:0000259" key="2">
    <source>
        <dbReference type="PROSITE" id="PS50113"/>
    </source>
</evidence>
<dbReference type="SUPFAM" id="SSF55785">
    <property type="entry name" value="PYP-like sensor domain (PAS domain)"/>
    <property type="match status" value="1"/>
</dbReference>
<dbReference type="InterPro" id="IPR001610">
    <property type="entry name" value="PAC"/>
</dbReference>
<dbReference type="InterPro" id="IPR000160">
    <property type="entry name" value="GGDEF_dom"/>
</dbReference>
<dbReference type="CDD" id="cd01949">
    <property type="entry name" value="GGDEF"/>
    <property type="match status" value="1"/>
</dbReference>
<dbReference type="PROSITE" id="PS50113">
    <property type="entry name" value="PAC"/>
    <property type="match status" value="1"/>
</dbReference>
<dbReference type="NCBIfam" id="TIGR00254">
    <property type="entry name" value="GGDEF"/>
    <property type="match status" value="1"/>
</dbReference>
<dbReference type="PROSITE" id="PS50887">
    <property type="entry name" value="GGDEF"/>
    <property type="match status" value="1"/>
</dbReference>
<dbReference type="PANTHER" id="PTHR44757">
    <property type="entry name" value="DIGUANYLATE CYCLASE DGCP"/>
    <property type="match status" value="1"/>
</dbReference>
<dbReference type="InterPro" id="IPR029787">
    <property type="entry name" value="Nucleotide_cyclase"/>
</dbReference>
<name>A0A3G8YFL7_9DEIO</name>
<dbReference type="Pfam" id="PF13426">
    <property type="entry name" value="PAS_9"/>
    <property type="match status" value="1"/>
</dbReference>
<gene>
    <name evidence="4" type="ORF">EHF33_14285</name>
</gene>
<sequence length="290" mass="32331">MTGVFDLNVEDDPALLRLILAQVHLGVVVTNARRRIVYVNSTFTQETGYTLAEVAGRSCSLLQGPGTDPADVQAIRDALNAQAPVQRTLLNYRKNGQELLYRVNITPVFQDGVLRCFIGIQQDVTLLHQVQQALERAALTDSLTGLSNRRAFDVKLDENQKAHKPFALIVADLNNLKQVNDRQGHIAGDELIQRLARHLEDLCDPGDRAFRLGGDEFVVLINCEGPTVLEARVTKWQMKLAELQRSVPLSVGMACFPDDHPDVWGVFREADRRMYLHKASTQGALSTQPR</sequence>
<dbReference type="InterPro" id="IPR035965">
    <property type="entry name" value="PAS-like_dom_sf"/>
</dbReference>
<dbReference type="SUPFAM" id="SSF55073">
    <property type="entry name" value="Nucleotide cyclase"/>
    <property type="match status" value="1"/>
</dbReference>
<feature type="domain" description="PAS" evidence="1">
    <location>
        <begin position="12"/>
        <end position="82"/>
    </location>
</feature>
<dbReference type="OrthoDB" id="9759607at2"/>
<dbReference type="Proteomes" id="UP000276417">
    <property type="component" value="Chromosome 2"/>
</dbReference>
<dbReference type="InterPro" id="IPR043128">
    <property type="entry name" value="Rev_trsase/Diguanyl_cyclase"/>
</dbReference>